<evidence type="ECO:0000313" key="1">
    <source>
        <dbReference type="EMBL" id="AMO57688.1"/>
    </source>
</evidence>
<dbReference type="Proteomes" id="UP000071065">
    <property type="component" value="Chromosome"/>
</dbReference>
<dbReference type="EMBL" id="CP013251">
    <property type="protein sequence ID" value="AMO57688.1"/>
    <property type="molecule type" value="Genomic_DNA"/>
</dbReference>
<accession>A0A142BG12</accession>
<organism evidence="1 2">
    <name type="scientific">Endozoicomonas montiporae CL-33</name>
    <dbReference type="NCBI Taxonomy" id="570277"/>
    <lineage>
        <taxon>Bacteria</taxon>
        <taxon>Pseudomonadati</taxon>
        <taxon>Pseudomonadota</taxon>
        <taxon>Gammaproteobacteria</taxon>
        <taxon>Oceanospirillales</taxon>
        <taxon>Endozoicomonadaceae</taxon>
        <taxon>Endozoicomonas</taxon>
    </lineage>
</organism>
<protein>
    <submittedName>
        <fullName evidence="1">ISNCY family transposase</fullName>
    </submittedName>
</protein>
<dbReference type="RefSeq" id="WP_145912670.1">
    <property type="nucleotide sequence ID" value="NZ_CP013251.1"/>
</dbReference>
<dbReference type="AlphaFoldDB" id="A0A142BG12"/>
<dbReference type="KEGG" id="emp:EZMO1_3729"/>
<gene>
    <name evidence="1" type="ORF">EZMO1_3729</name>
</gene>
<name>A0A142BG12_9GAMM</name>
<evidence type="ECO:0000313" key="2">
    <source>
        <dbReference type="Proteomes" id="UP000071065"/>
    </source>
</evidence>
<sequence length="504" mass="58538">MPAKQDKILVDRLINTVRQQASLIPDHRPNNCKEKILLSDAIMSGLAVMHMKCPSLLSFEHECKNPRVVHNLRQMYGVQRIPSDTHLREILDPIETDHFRPFFKSLFSYVQSSKWLKKFQYFEEGYLAPVDGTGHFASGKISCPECCIKKADTDTPQYYHQLLAICLVKPGQKEVLPLMPEPITKQVNASKNDCEKTALKRLLENVYREHPKLKLVLTFDDLYSDGPTIKMVKSYGYSFIMVAKDSDHASLVEAVDNLDARGEVNRYEYVDEDGYRHWFRYVNNVPINKSHKDVLVNYLEYVEISPKGEKYTNVWVTDIQLTDDSVTRVMRGGRAKWKIENETFNTLKTQGYHLEHNYGHGKEHLATNFACLTFTAFLIDQIEQLGCCLFQKAWTASHSKKALWEHMRSLFQWFFIDSWRDFFMAIISRTSEGVGHNPFCYSRYFIAAGVSLCLSEKFIQNVSFGLKVVCCKSEKWFTLQQGIRLKAYICRELLLLWWTPLSRQ</sequence>
<dbReference type="OrthoDB" id="6190528at2"/>
<dbReference type="STRING" id="570277.EZMO1_3729"/>
<proteinExistence type="predicted"/>
<dbReference type="PATRIC" id="fig|570277.3.peg.4015"/>
<reference evidence="1 2" key="1">
    <citation type="journal article" date="2016" name="Front. Microbiol.">
        <title>Genomic Insight into the Host-Endosymbiont Relationship of Endozoicomonas montiporae CL-33(T) with its Coral Host.</title>
        <authorList>
            <person name="Ding J.-Y."/>
            <person name="Shiu J.-H."/>
            <person name="Chen W.-M."/>
            <person name="Chiang Y.-R."/>
            <person name="Tang S.-L."/>
        </authorList>
    </citation>
    <scope>NUCLEOTIDE SEQUENCE [LARGE SCALE GENOMIC DNA]</scope>
    <source>
        <strain evidence="1 2">CL-33</strain>
    </source>
</reference>